<dbReference type="GeneID" id="69971215"/>
<evidence type="ECO:0000256" key="3">
    <source>
        <dbReference type="ARBA" id="ARBA00022989"/>
    </source>
</evidence>
<dbReference type="GO" id="GO:0022857">
    <property type="term" value="F:transmembrane transporter activity"/>
    <property type="evidence" value="ECO:0007669"/>
    <property type="project" value="InterPro"/>
</dbReference>
<evidence type="ECO:0000256" key="2">
    <source>
        <dbReference type="ARBA" id="ARBA00022692"/>
    </source>
</evidence>
<protein>
    <submittedName>
        <fullName evidence="6">Putative membrane protein</fullName>
    </submittedName>
</protein>
<dbReference type="InterPro" id="IPR011701">
    <property type="entry name" value="MFS"/>
</dbReference>
<dbReference type="InterPro" id="IPR051788">
    <property type="entry name" value="MFS_Transporter"/>
</dbReference>
<dbReference type="GO" id="GO:0016020">
    <property type="term" value="C:membrane"/>
    <property type="evidence" value="ECO:0007669"/>
    <property type="project" value="UniProtKB-SubCell"/>
</dbReference>
<keyword evidence="4 5" id="KW-0472">Membrane</keyword>
<feature type="transmembrane region" description="Helical" evidence="5">
    <location>
        <begin position="355"/>
        <end position="374"/>
    </location>
</feature>
<evidence type="ECO:0000256" key="4">
    <source>
        <dbReference type="ARBA" id="ARBA00023136"/>
    </source>
</evidence>
<dbReference type="CDD" id="cd17393">
    <property type="entry name" value="MFS_MosC_like"/>
    <property type="match status" value="1"/>
</dbReference>
<name>A0A0P0RFE4_9BURK</name>
<evidence type="ECO:0000256" key="5">
    <source>
        <dbReference type="SAM" id="Phobius"/>
    </source>
</evidence>
<dbReference type="InterPro" id="IPR036259">
    <property type="entry name" value="MFS_trans_sf"/>
</dbReference>
<dbReference type="EMBL" id="CP012747">
    <property type="protein sequence ID" value="ALL67376.1"/>
    <property type="molecule type" value="Genomic_DNA"/>
</dbReference>
<dbReference type="Proteomes" id="UP000019146">
    <property type="component" value="Chromosome 2"/>
</dbReference>
<gene>
    <name evidence="6" type="ORF">K788_0005457</name>
</gene>
<feature type="transmembrane region" description="Helical" evidence="5">
    <location>
        <begin position="98"/>
        <end position="119"/>
    </location>
</feature>
<evidence type="ECO:0000313" key="6">
    <source>
        <dbReference type="EMBL" id="ALL67376.1"/>
    </source>
</evidence>
<dbReference type="AlphaFoldDB" id="A0A0P0RFE4"/>
<dbReference type="Pfam" id="PF07690">
    <property type="entry name" value="MFS_1"/>
    <property type="match status" value="1"/>
</dbReference>
<dbReference type="PANTHER" id="PTHR23514">
    <property type="entry name" value="BYPASS OF STOP CODON PROTEIN 6"/>
    <property type="match status" value="1"/>
</dbReference>
<organism evidence="6 7">
    <name type="scientific">Paraburkholderia caribensis MBA4</name>
    <dbReference type="NCBI Taxonomy" id="1323664"/>
    <lineage>
        <taxon>Bacteria</taxon>
        <taxon>Pseudomonadati</taxon>
        <taxon>Pseudomonadota</taxon>
        <taxon>Betaproteobacteria</taxon>
        <taxon>Burkholderiales</taxon>
        <taxon>Burkholderiaceae</taxon>
        <taxon>Paraburkholderia</taxon>
    </lineage>
</organism>
<comment type="subcellular location">
    <subcellularLocation>
        <location evidence="1">Membrane</location>
        <topology evidence="1">Multi-pass membrane protein</topology>
    </subcellularLocation>
</comment>
<reference evidence="6 7" key="1">
    <citation type="journal article" date="2014" name="Genome Announc.">
        <title>Draft Genome Sequence of the Haloacid-Degrading Burkholderia caribensis Strain MBA4.</title>
        <authorList>
            <person name="Pan Y."/>
            <person name="Kong K.F."/>
            <person name="Tsang J.S."/>
        </authorList>
    </citation>
    <scope>NUCLEOTIDE SEQUENCE [LARGE SCALE GENOMIC DNA]</scope>
    <source>
        <strain evidence="6 7">MBA4</strain>
    </source>
</reference>
<feature type="transmembrane region" description="Helical" evidence="5">
    <location>
        <begin position="12"/>
        <end position="30"/>
    </location>
</feature>
<keyword evidence="2 5" id="KW-0812">Transmembrane</keyword>
<evidence type="ECO:0000313" key="7">
    <source>
        <dbReference type="Proteomes" id="UP000019146"/>
    </source>
</evidence>
<feature type="transmembrane region" description="Helical" evidence="5">
    <location>
        <begin position="131"/>
        <end position="152"/>
    </location>
</feature>
<feature type="transmembrane region" description="Helical" evidence="5">
    <location>
        <begin position="322"/>
        <end position="343"/>
    </location>
</feature>
<dbReference type="Gene3D" id="1.20.1250.20">
    <property type="entry name" value="MFS general substrate transporter like domains"/>
    <property type="match status" value="2"/>
</dbReference>
<evidence type="ECO:0000256" key="1">
    <source>
        <dbReference type="ARBA" id="ARBA00004141"/>
    </source>
</evidence>
<accession>A0A0P0RFE4</accession>
<keyword evidence="3 5" id="KW-1133">Transmembrane helix</keyword>
<feature type="transmembrane region" description="Helical" evidence="5">
    <location>
        <begin position="74"/>
        <end position="92"/>
    </location>
</feature>
<feature type="transmembrane region" description="Helical" evidence="5">
    <location>
        <begin position="199"/>
        <end position="218"/>
    </location>
</feature>
<feature type="transmembrane region" description="Helical" evidence="5">
    <location>
        <begin position="42"/>
        <end position="67"/>
    </location>
</feature>
<dbReference type="PANTHER" id="PTHR23514:SF13">
    <property type="entry name" value="INNER MEMBRANE PROTEIN YBJJ"/>
    <property type="match status" value="1"/>
</dbReference>
<feature type="transmembrane region" description="Helical" evidence="5">
    <location>
        <begin position="158"/>
        <end position="178"/>
    </location>
</feature>
<dbReference type="KEGG" id="bcai:K788_0005457"/>
<feature type="transmembrane region" description="Helical" evidence="5">
    <location>
        <begin position="224"/>
        <end position="244"/>
    </location>
</feature>
<dbReference type="RefSeq" id="WP_036000571.1">
    <property type="nucleotide sequence ID" value="NZ_CP012747.1"/>
</dbReference>
<feature type="transmembrane region" description="Helical" evidence="5">
    <location>
        <begin position="265"/>
        <end position="283"/>
    </location>
</feature>
<proteinExistence type="predicted"/>
<feature type="transmembrane region" description="Helical" evidence="5">
    <location>
        <begin position="289"/>
        <end position="310"/>
    </location>
</feature>
<dbReference type="SUPFAM" id="SSF103473">
    <property type="entry name" value="MFS general substrate transporter"/>
    <property type="match status" value="1"/>
</dbReference>
<sequence length="383" mass="38821">MTLDQPAARLATRLAFLVAGFGVACWAPLVPFAKQRLGVDDGVLGLLLLCLGLGSVIAMVITGALSARYGSKPIIVAAGFGLAVILPLLTIVSTPLTLGIVLLAFGASLGSLDVAMNIHAVDVERMEGRPLMSGFHALFSIGGFAGSMLMTFLLSMHIAPLESTLLCAVPMLGAIAVARSRLIQTAHAKEGPLFAAPRGIVLVLAGLTAITFLVEGALLDWSALLITGAGLVAAAQGGVGYMIFSVAMTAGRLGGDAVTARVGDRAMVFWGGWVAMGGFVVLLTAPSTAIAMAGFLLIGLGASNVVPVLFRQAGSQRAMPSALAVVAITTTGYAGNLVGPAGVGFVANGVGLPGAFWMLAALLCLVPCCARLVTAKRSPVEVS</sequence>